<accession>A0A2U3QF75</accession>
<dbReference type="InterPro" id="IPR011008">
    <property type="entry name" value="Dimeric_a/b-barrel"/>
</dbReference>
<keyword evidence="3" id="KW-1185">Reference proteome</keyword>
<dbReference type="GO" id="GO:0004497">
    <property type="term" value="F:monooxygenase activity"/>
    <property type="evidence" value="ECO:0007669"/>
    <property type="project" value="UniProtKB-KW"/>
</dbReference>
<keyword evidence="2" id="KW-0560">Oxidoreductase</keyword>
<dbReference type="InterPro" id="IPR007138">
    <property type="entry name" value="ABM_dom"/>
</dbReference>
<dbReference type="AlphaFoldDB" id="A0A2U3QF75"/>
<dbReference type="PANTHER" id="PTHR33336:SF15">
    <property type="entry name" value="ABM DOMAIN-CONTAINING PROTEIN"/>
    <property type="match status" value="1"/>
</dbReference>
<evidence type="ECO:0000313" key="3">
    <source>
        <dbReference type="Proteomes" id="UP000245125"/>
    </source>
</evidence>
<dbReference type="OrthoDB" id="277125at2"/>
<feature type="domain" description="ABM" evidence="1">
    <location>
        <begin position="20"/>
        <end position="110"/>
    </location>
</feature>
<evidence type="ECO:0000313" key="2">
    <source>
        <dbReference type="EMBL" id="SPP99995.1"/>
    </source>
</evidence>
<reference evidence="3" key="1">
    <citation type="submission" date="2018-03" db="EMBL/GenBank/DDBJ databases">
        <authorList>
            <person name="Zecchin S."/>
        </authorList>
    </citation>
    <scope>NUCLEOTIDE SEQUENCE [LARGE SCALE GENOMIC DNA]</scope>
</reference>
<dbReference type="SUPFAM" id="SSF54909">
    <property type="entry name" value="Dimeric alpha+beta barrel"/>
    <property type="match status" value="1"/>
</dbReference>
<evidence type="ECO:0000259" key="1">
    <source>
        <dbReference type="PROSITE" id="PS51725"/>
    </source>
</evidence>
<keyword evidence="2" id="KW-0503">Monooxygenase</keyword>
<name>A0A2U3QF75_9BACT</name>
<gene>
    <name evidence="2" type="ORF">NBG4_1460006</name>
</gene>
<dbReference type="Pfam" id="PF03992">
    <property type="entry name" value="ABM"/>
    <property type="match status" value="1"/>
</dbReference>
<dbReference type="PROSITE" id="PS51725">
    <property type="entry name" value="ABM"/>
    <property type="match status" value="1"/>
</dbReference>
<proteinExistence type="predicted"/>
<organism evidence="2 3">
    <name type="scientific">Candidatus Sulfobium mesophilum</name>
    <dbReference type="NCBI Taxonomy" id="2016548"/>
    <lineage>
        <taxon>Bacteria</taxon>
        <taxon>Pseudomonadati</taxon>
        <taxon>Nitrospirota</taxon>
        <taxon>Nitrospiria</taxon>
        <taxon>Nitrospirales</taxon>
        <taxon>Nitrospiraceae</taxon>
        <taxon>Candidatus Sulfobium</taxon>
    </lineage>
</organism>
<dbReference type="EMBL" id="OUUY01000053">
    <property type="protein sequence ID" value="SPP99995.1"/>
    <property type="molecule type" value="Genomic_DNA"/>
</dbReference>
<dbReference type="Proteomes" id="UP000245125">
    <property type="component" value="Unassembled WGS sequence"/>
</dbReference>
<protein>
    <submittedName>
        <fullName evidence="2">Putative Antibiotic biosynthesis monooxygenase</fullName>
    </submittedName>
</protein>
<dbReference type="PANTHER" id="PTHR33336">
    <property type="entry name" value="QUINOL MONOOXYGENASE YGIN-RELATED"/>
    <property type="match status" value="1"/>
</dbReference>
<dbReference type="InterPro" id="IPR050744">
    <property type="entry name" value="AI-2_Isomerase_LsrG"/>
</dbReference>
<dbReference type="Gene3D" id="3.30.70.100">
    <property type="match status" value="1"/>
</dbReference>
<sequence>MPDDSEPMSGYNGGYVDTKILVTLNMIVRPERRSDLLGAMRGILEPSRVERGCLSYRLYQEVQDENAFVLLEEWKTQKDLESHIRTDNQRQLLAIMDLLSEQYEVKFNTVSHTSGMELIENVLKRVGPR</sequence>